<organism evidence="1 2">
    <name type="scientific">Nepenthes gracilis</name>
    <name type="common">Slender pitcher plant</name>
    <dbReference type="NCBI Taxonomy" id="150966"/>
    <lineage>
        <taxon>Eukaryota</taxon>
        <taxon>Viridiplantae</taxon>
        <taxon>Streptophyta</taxon>
        <taxon>Embryophyta</taxon>
        <taxon>Tracheophyta</taxon>
        <taxon>Spermatophyta</taxon>
        <taxon>Magnoliopsida</taxon>
        <taxon>eudicotyledons</taxon>
        <taxon>Gunneridae</taxon>
        <taxon>Pentapetalae</taxon>
        <taxon>Caryophyllales</taxon>
        <taxon>Nepenthaceae</taxon>
        <taxon>Nepenthes</taxon>
    </lineage>
</organism>
<protein>
    <submittedName>
        <fullName evidence="1">Uncharacterized protein</fullName>
    </submittedName>
</protein>
<proteinExistence type="predicted"/>
<dbReference type="Proteomes" id="UP001279734">
    <property type="component" value="Unassembled WGS sequence"/>
</dbReference>
<dbReference type="EMBL" id="BSYO01000004">
    <property type="protein sequence ID" value="GMH03233.1"/>
    <property type="molecule type" value="Genomic_DNA"/>
</dbReference>
<comment type="caution">
    <text evidence="1">The sequence shown here is derived from an EMBL/GenBank/DDBJ whole genome shotgun (WGS) entry which is preliminary data.</text>
</comment>
<evidence type="ECO:0000313" key="1">
    <source>
        <dbReference type="EMBL" id="GMH03233.1"/>
    </source>
</evidence>
<reference evidence="1" key="1">
    <citation type="submission" date="2023-05" db="EMBL/GenBank/DDBJ databases">
        <title>Nepenthes gracilis genome sequencing.</title>
        <authorList>
            <person name="Fukushima K."/>
        </authorList>
    </citation>
    <scope>NUCLEOTIDE SEQUENCE</scope>
    <source>
        <strain evidence="1">SING2019-196</strain>
    </source>
</reference>
<sequence>MGWRAAFPVVEAIAKRLWDTSGLIQVLTDSRGCFYLMFSDVSCMCNVCEDGPWTMAGMKFEPMADSSFDANVQDRGATSIGAVLGALAGKGLLGSLTSSLFTEDPLKNGKDVGVVLVAI</sequence>
<name>A0AAD3S2M1_NEPGR</name>
<keyword evidence="2" id="KW-1185">Reference proteome</keyword>
<dbReference type="AlphaFoldDB" id="A0AAD3S2M1"/>
<accession>A0AAD3S2M1</accession>
<evidence type="ECO:0000313" key="2">
    <source>
        <dbReference type="Proteomes" id="UP001279734"/>
    </source>
</evidence>
<gene>
    <name evidence="1" type="ORF">Nepgr_005072</name>
</gene>